<accession>A0ACC1NZI4</accession>
<proteinExistence type="predicted"/>
<dbReference type="EMBL" id="JANJQO010000013">
    <property type="protein sequence ID" value="KAJ2983891.1"/>
    <property type="molecule type" value="Genomic_DNA"/>
</dbReference>
<sequence>MANIAFEQILSSKVFRFLVGPQKREYVIHASLVGSQSPALEKLVFGEMKEAITGCTVWEDVNEATFVRFGQYVYTGDYDGEEPFEPPVQEPEPCASEVASVVDQELVAEENYWGALPRKSKKSKKLSAWGVEPVVEPSEDTGRAATPLARRDAWMSFTEERSYSCGVAKSVLPPKHSNTLTGYKEVFLSHAQVHIMADYYDIRPLAQLALHKLHRILCEFTLLDKRIGDIVSLLQFCFEADERPLLRELLSAYAACHFKQLWTSLEFREFFASCGELSVAVMSNLVQRLD</sequence>
<name>A0ACC1NZI4_9HYPO</name>
<dbReference type="Proteomes" id="UP001143910">
    <property type="component" value="Unassembled WGS sequence"/>
</dbReference>
<reference evidence="1" key="1">
    <citation type="submission" date="2022-08" db="EMBL/GenBank/DDBJ databases">
        <title>Genome Sequence of Lecanicillium fungicola.</title>
        <authorList>
            <person name="Buettner E."/>
        </authorList>
    </citation>
    <scope>NUCLEOTIDE SEQUENCE</scope>
    <source>
        <strain evidence="1">Babe33</strain>
    </source>
</reference>
<organism evidence="1 2">
    <name type="scientific">Zarea fungicola</name>
    <dbReference type="NCBI Taxonomy" id="93591"/>
    <lineage>
        <taxon>Eukaryota</taxon>
        <taxon>Fungi</taxon>
        <taxon>Dikarya</taxon>
        <taxon>Ascomycota</taxon>
        <taxon>Pezizomycotina</taxon>
        <taxon>Sordariomycetes</taxon>
        <taxon>Hypocreomycetidae</taxon>
        <taxon>Hypocreales</taxon>
        <taxon>Cordycipitaceae</taxon>
        <taxon>Zarea</taxon>
    </lineage>
</organism>
<evidence type="ECO:0000313" key="2">
    <source>
        <dbReference type="Proteomes" id="UP001143910"/>
    </source>
</evidence>
<comment type="caution">
    <text evidence="1">The sequence shown here is derived from an EMBL/GenBank/DDBJ whole genome shotgun (WGS) entry which is preliminary data.</text>
</comment>
<keyword evidence="2" id="KW-1185">Reference proteome</keyword>
<gene>
    <name evidence="1" type="ORF">NQ176_g374</name>
</gene>
<evidence type="ECO:0000313" key="1">
    <source>
        <dbReference type="EMBL" id="KAJ2983891.1"/>
    </source>
</evidence>
<protein>
    <submittedName>
        <fullName evidence="1">Uncharacterized protein</fullName>
    </submittedName>
</protein>